<name>A0A234B7Z3_ECOLX</name>
<dbReference type="AlphaFoldDB" id="A0A234B7Z3"/>
<reference evidence="9 10" key="1">
    <citation type="submission" date="2017-07" db="EMBL/GenBank/DDBJ databases">
        <authorList>
            <person name="Zhi S."/>
            <person name="Banting G."/>
            <person name="Neumann N."/>
        </authorList>
    </citation>
    <scope>NUCLEOTIDE SEQUENCE [LARGE SCALE GENOMIC DNA]</scope>
    <source>
        <strain evidence="9 10">WW41</strain>
    </source>
</reference>
<evidence type="ECO:0000256" key="1">
    <source>
        <dbReference type="ARBA" id="ARBA00022670"/>
    </source>
</evidence>
<dbReference type="Proteomes" id="UP000264870">
    <property type="component" value="Unassembled WGS sequence"/>
</dbReference>
<dbReference type="EMBL" id="WTML01000037">
    <property type="protein sequence ID" value="MWK97999.1"/>
    <property type="molecule type" value="Genomic_DNA"/>
</dbReference>
<evidence type="ECO:0000313" key="9">
    <source>
        <dbReference type="EMBL" id="OZP00687.1"/>
    </source>
</evidence>
<dbReference type="InterPro" id="IPR028090">
    <property type="entry name" value="JAB_dom_prok"/>
</dbReference>
<accession>A0A234B7Z3</accession>
<keyword evidence="5" id="KW-0482">Metalloprotease</keyword>
<dbReference type="SUPFAM" id="SSF102712">
    <property type="entry name" value="JAB1/MPN domain"/>
    <property type="match status" value="1"/>
</dbReference>
<evidence type="ECO:0000313" key="10">
    <source>
        <dbReference type="Proteomes" id="UP000264870"/>
    </source>
</evidence>
<dbReference type="RefSeq" id="WP_001002160.1">
    <property type="nucleotide sequence ID" value="NZ_AP022215.1"/>
</dbReference>
<keyword evidence="3" id="KW-0378">Hydrolase</keyword>
<comment type="caution">
    <text evidence="8">The sequence shown here is derived from an EMBL/GenBank/DDBJ whole genome shotgun (WGS) entry which is preliminary data.</text>
</comment>
<dbReference type="EMBL" id="NNAK01000093">
    <property type="protein sequence ID" value="OZP00687.1"/>
    <property type="molecule type" value="Genomic_DNA"/>
</dbReference>
<feature type="domain" description="JAB" evidence="6">
    <location>
        <begin position="75"/>
        <end position="146"/>
    </location>
</feature>
<sequence>MNEIAWCWAWPDMNAELQVGRQVSEMFGHYRQSQGENERGGQLFVDPANPGGIVLCHASAPHPADRAGRTWLELNNDRCRTEIENANRKGLRLVGYWHTHPQAVPHISGTDIASFARFARQNARDLPHPVAVIVGTSPSTTGIKAWIFREGRYQEAVYTASLSRP</sequence>
<keyword evidence="2" id="KW-0479">Metal-binding</keyword>
<gene>
    <name evidence="9" type="ORF">CG702_24160</name>
    <name evidence="8" type="ORF">GQM21_12490</name>
    <name evidence="7" type="ORF">J5U05_003768</name>
</gene>
<protein>
    <recommendedName>
        <fullName evidence="6">JAB domain-containing protein</fullName>
    </recommendedName>
</protein>
<reference evidence="7" key="2">
    <citation type="journal article" date="2018" name="Genome Biol.">
        <title>SKESA: strategic k-mer extension for scrupulous assemblies.</title>
        <authorList>
            <person name="Souvorov A."/>
            <person name="Agarwala R."/>
            <person name="Lipman D.J."/>
        </authorList>
    </citation>
    <scope>NUCLEOTIDE SEQUENCE</scope>
    <source>
        <strain evidence="7">ST-87-5</strain>
    </source>
</reference>
<dbReference type="Gene3D" id="3.40.140.10">
    <property type="entry name" value="Cytidine Deaminase, domain 2"/>
    <property type="match status" value="1"/>
</dbReference>
<dbReference type="GO" id="GO:0006508">
    <property type="term" value="P:proteolysis"/>
    <property type="evidence" value="ECO:0007669"/>
    <property type="project" value="UniProtKB-KW"/>
</dbReference>
<dbReference type="GO" id="GO:0008237">
    <property type="term" value="F:metallopeptidase activity"/>
    <property type="evidence" value="ECO:0007669"/>
    <property type="project" value="UniProtKB-KW"/>
</dbReference>
<dbReference type="Pfam" id="PF14464">
    <property type="entry name" value="Prok-JAB"/>
    <property type="match status" value="1"/>
</dbReference>
<dbReference type="Proteomes" id="UP000462271">
    <property type="component" value="Unassembled WGS sequence"/>
</dbReference>
<dbReference type="EMBL" id="DADRWU010000043">
    <property type="protein sequence ID" value="HBA4248565.1"/>
    <property type="molecule type" value="Genomic_DNA"/>
</dbReference>
<evidence type="ECO:0000256" key="3">
    <source>
        <dbReference type="ARBA" id="ARBA00022801"/>
    </source>
</evidence>
<keyword evidence="4" id="KW-0862">Zinc</keyword>
<dbReference type="GO" id="GO:0046872">
    <property type="term" value="F:metal ion binding"/>
    <property type="evidence" value="ECO:0007669"/>
    <property type="project" value="UniProtKB-KW"/>
</dbReference>
<evidence type="ECO:0000313" key="7">
    <source>
        <dbReference type="EMBL" id="HBA4248565.1"/>
    </source>
</evidence>
<evidence type="ECO:0000313" key="8">
    <source>
        <dbReference type="EMBL" id="MWK97999.1"/>
    </source>
</evidence>
<organism evidence="8 11">
    <name type="scientific">Escherichia coli</name>
    <dbReference type="NCBI Taxonomy" id="562"/>
    <lineage>
        <taxon>Bacteria</taxon>
        <taxon>Pseudomonadati</taxon>
        <taxon>Pseudomonadota</taxon>
        <taxon>Gammaproteobacteria</taxon>
        <taxon>Enterobacterales</taxon>
        <taxon>Enterobacteriaceae</taxon>
        <taxon>Escherichia</taxon>
    </lineage>
</organism>
<keyword evidence="1" id="KW-0645">Protease</keyword>
<proteinExistence type="predicted"/>
<evidence type="ECO:0000256" key="2">
    <source>
        <dbReference type="ARBA" id="ARBA00022723"/>
    </source>
</evidence>
<evidence type="ECO:0000313" key="11">
    <source>
        <dbReference type="Proteomes" id="UP000462271"/>
    </source>
</evidence>
<reference evidence="7" key="4">
    <citation type="submission" date="2021-03" db="EMBL/GenBank/DDBJ databases">
        <authorList>
            <consortium name="NCBI Pathogen Detection Project"/>
        </authorList>
    </citation>
    <scope>NUCLEOTIDE SEQUENCE</scope>
    <source>
        <strain evidence="7">ST-87-5</strain>
    </source>
</reference>
<evidence type="ECO:0000259" key="6">
    <source>
        <dbReference type="Pfam" id="PF14464"/>
    </source>
</evidence>
<evidence type="ECO:0000256" key="5">
    <source>
        <dbReference type="ARBA" id="ARBA00023049"/>
    </source>
</evidence>
<dbReference type="Proteomes" id="UP000871786">
    <property type="component" value="Unassembled WGS sequence"/>
</dbReference>
<evidence type="ECO:0000256" key="4">
    <source>
        <dbReference type="ARBA" id="ARBA00022833"/>
    </source>
</evidence>
<reference evidence="8 11" key="3">
    <citation type="submission" date="2019-12" db="EMBL/GenBank/DDBJ databases">
        <title>Enteriobacteria Tanzani isolates_10432.</title>
        <authorList>
            <person name="Subbiah M."/>
            <person name="Call D."/>
        </authorList>
    </citation>
    <scope>NUCLEOTIDE SEQUENCE [LARGE SCALE GENOMIC DNA]</scope>
    <source>
        <strain evidence="8 11">10432wG8</strain>
    </source>
</reference>